<organism evidence="1 2">
    <name type="scientific">Ameca splendens</name>
    <dbReference type="NCBI Taxonomy" id="208324"/>
    <lineage>
        <taxon>Eukaryota</taxon>
        <taxon>Metazoa</taxon>
        <taxon>Chordata</taxon>
        <taxon>Craniata</taxon>
        <taxon>Vertebrata</taxon>
        <taxon>Euteleostomi</taxon>
        <taxon>Actinopterygii</taxon>
        <taxon>Neopterygii</taxon>
        <taxon>Teleostei</taxon>
        <taxon>Neoteleostei</taxon>
        <taxon>Acanthomorphata</taxon>
        <taxon>Ovalentaria</taxon>
        <taxon>Atherinomorphae</taxon>
        <taxon>Cyprinodontiformes</taxon>
        <taxon>Goodeidae</taxon>
        <taxon>Ameca</taxon>
    </lineage>
</organism>
<dbReference type="Proteomes" id="UP001469553">
    <property type="component" value="Unassembled WGS sequence"/>
</dbReference>
<accession>A0ABV0XW00</accession>
<gene>
    <name evidence="1" type="ORF">AMECASPLE_033687</name>
</gene>
<evidence type="ECO:0000313" key="1">
    <source>
        <dbReference type="EMBL" id="MEQ2285604.1"/>
    </source>
</evidence>
<protein>
    <submittedName>
        <fullName evidence="1">Uncharacterized protein</fullName>
    </submittedName>
</protein>
<name>A0ABV0XW00_9TELE</name>
<sequence length="99" mass="11499">MRGLLGYIIMHDPAADVFPFYFYNPPEELLTNPQGFMILKTPWSSEPNSFISHVQIHTFPTLSATPSLDEEEELICLVALENKRRLYIRPLNPIYSFRV</sequence>
<reference evidence="1 2" key="1">
    <citation type="submission" date="2021-06" db="EMBL/GenBank/DDBJ databases">
        <authorList>
            <person name="Palmer J.M."/>
        </authorList>
    </citation>
    <scope>NUCLEOTIDE SEQUENCE [LARGE SCALE GENOMIC DNA]</scope>
    <source>
        <strain evidence="1 2">AS_MEX2019</strain>
        <tissue evidence="1">Muscle</tissue>
    </source>
</reference>
<comment type="caution">
    <text evidence="1">The sequence shown here is derived from an EMBL/GenBank/DDBJ whole genome shotgun (WGS) entry which is preliminary data.</text>
</comment>
<dbReference type="EMBL" id="JAHRIP010014027">
    <property type="protein sequence ID" value="MEQ2285604.1"/>
    <property type="molecule type" value="Genomic_DNA"/>
</dbReference>
<evidence type="ECO:0000313" key="2">
    <source>
        <dbReference type="Proteomes" id="UP001469553"/>
    </source>
</evidence>
<keyword evidence="2" id="KW-1185">Reference proteome</keyword>
<proteinExistence type="predicted"/>